<comment type="caution">
    <text evidence="2">The sequence shown here is derived from an EMBL/GenBank/DDBJ whole genome shotgun (WGS) entry which is preliminary data.</text>
</comment>
<gene>
    <name evidence="2" type="ORF">GUJ93_ZPchr0006g41896</name>
</gene>
<sequence length="73" mass="8169">MVNRRGSSDNGDGGGKMDRRLSTARVPAPSNSKSLRLRTQTGDFDHNQWLFETKGTYDIGNAYRPQDNAARVR</sequence>
<keyword evidence="3" id="KW-1185">Reference proteome</keyword>
<evidence type="ECO:0000256" key="1">
    <source>
        <dbReference type="SAM" id="MobiDB-lite"/>
    </source>
</evidence>
<accession>A0A8J5T680</accession>
<dbReference type="Proteomes" id="UP000729402">
    <property type="component" value="Unassembled WGS sequence"/>
</dbReference>
<feature type="compositionally biased region" description="Low complexity" evidence="1">
    <location>
        <begin position="1"/>
        <end position="10"/>
    </location>
</feature>
<organism evidence="2 3">
    <name type="scientific">Zizania palustris</name>
    <name type="common">Northern wild rice</name>
    <dbReference type="NCBI Taxonomy" id="103762"/>
    <lineage>
        <taxon>Eukaryota</taxon>
        <taxon>Viridiplantae</taxon>
        <taxon>Streptophyta</taxon>
        <taxon>Embryophyta</taxon>
        <taxon>Tracheophyta</taxon>
        <taxon>Spermatophyta</taxon>
        <taxon>Magnoliopsida</taxon>
        <taxon>Liliopsida</taxon>
        <taxon>Poales</taxon>
        <taxon>Poaceae</taxon>
        <taxon>BOP clade</taxon>
        <taxon>Oryzoideae</taxon>
        <taxon>Oryzeae</taxon>
        <taxon>Zizaniinae</taxon>
        <taxon>Zizania</taxon>
    </lineage>
</organism>
<evidence type="ECO:0000313" key="3">
    <source>
        <dbReference type="Proteomes" id="UP000729402"/>
    </source>
</evidence>
<name>A0A8J5T680_ZIZPA</name>
<reference evidence="2" key="1">
    <citation type="journal article" date="2021" name="bioRxiv">
        <title>Whole Genome Assembly and Annotation of Northern Wild Rice, Zizania palustris L., Supports a Whole Genome Duplication in the Zizania Genus.</title>
        <authorList>
            <person name="Haas M."/>
            <person name="Kono T."/>
            <person name="Macchietto M."/>
            <person name="Millas R."/>
            <person name="McGilp L."/>
            <person name="Shao M."/>
            <person name="Duquette J."/>
            <person name="Hirsch C.N."/>
            <person name="Kimball J."/>
        </authorList>
    </citation>
    <scope>NUCLEOTIDE SEQUENCE</scope>
    <source>
        <tissue evidence="2">Fresh leaf tissue</tissue>
    </source>
</reference>
<dbReference type="EMBL" id="JAAALK010000283">
    <property type="protein sequence ID" value="KAG8075700.1"/>
    <property type="molecule type" value="Genomic_DNA"/>
</dbReference>
<dbReference type="OrthoDB" id="779255at2759"/>
<protein>
    <submittedName>
        <fullName evidence="2">Uncharacterized protein</fullName>
    </submittedName>
</protein>
<feature type="region of interest" description="Disordered" evidence="1">
    <location>
        <begin position="1"/>
        <end position="40"/>
    </location>
</feature>
<feature type="compositionally biased region" description="Polar residues" evidence="1">
    <location>
        <begin position="29"/>
        <end position="40"/>
    </location>
</feature>
<dbReference type="AlphaFoldDB" id="A0A8J5T680"/>
<proteinExistence type="predicted"/>
<reference evidence="2" key="2">
    <citation type="submission" date="2021-02" db="EMBL/GenBank/DDBJ databases">
        <authorList>
            <person name="Kimball J.A."/>
            <person name="Haas M.W."/>
            <person name="Macchietto M."/>
            <person name="Kono T."/>
            <person name="Duquette J."/>
            <person name="Shao M."/>
        </authorList>
    </citation>
    <scope>NUCLEOTIDE SEQUENCE</scope>
    <source>
        <tissue evidence="2">Fresh leaf tissue</tissue>
    </source>
</reference>
<evidence type="ECO:0000313" key="2">
    <source>
        <dbReference type="EMBL" id="KAG8075700.1"/>
    </source>
</evidence>